<dbReference type="Pfam" id="PF12500">
    <property type="entry name" value="TRSP"/>
    <property type="match status" value="1"/>
</dbReference>
<dbReference type="InterPro" id="IPR041688">
    <property type="entry name" value="PRTase_2"/>
</dbReference>
<dbReference type="AlphaFoldDB" id="W0AF65"/>
<sequence length="383" mass="41251">MAANPAAHSDTVSIALTSGRLHARIDRAHWPLEALCDFAARDNPRRAFLVVSRLLGRHIPAKPSTMRASTRDLAGLLEADLPGPVLVVGLAETAVCLGQSVHEDYGRLTGRSDVAFIHSTRQELDHPLLCRFEEPHSHASTHLIYAPDWGEGLTARFRSLILVDDEVSTGTTLVNLATALAGKLPALEAVRVATLADWTGSTGWLERMPVPARCASLLAGKLEWEAGAPLPPETASETFDRAALALGAMTRHHNFGRLGRTDTAVDVDAIAAGLDLPPAARVRVIATGEFTYPPFRLAEALEAMGHDVVMQSTTRSPARIDGAIRSRLRFSDNYGTAVPNHIYNVDLDDPRVTIICHETPEGSVDPELVALLDAMTIDFGARA</sequence>
<organism evidence="3 4">
    <name type="scientific">Sphingomonas sanxanigenens DSM 19645 = NX02</name>
    <dbReference type="NCBI Taxonomy" id="1123269"/>
    <lineage>
        <taxon>Bacteria</taxon>
        <taxon>Pseudomonadati</taxon>
        <taxon>Pseudomonadota</taxon>
        <taxon>Alphaproteobacteria</taxon>
        <taxon>Sphingomonadales</taxon>
        <taxon>Sphingomonadaceae</taxon>
        <taxon>Sphingomonas</taxon>
    </lineage>
</organism>
<dbReference type="PIRSF" id="PIRSF020967">
    <property type="entry name" value="UCP020967"/>
    <property type="match status" value="1"/>
</dbReference>
<proteinExistence type="predicted"/>
<accession>W0AF65</accession>
<feature type="domain" description="TRSP" evidence="1">
    <location>
        <begin position="278"/>
        <end position="361"/>
    </location>
</feature>
<dbReference type="Gene3D" id="3.40.50.2020">
    <property type="match status" value="1"/>
</dbReference>
<dbReference type="InterPro" id="IPR029057">
    <property type="entry name" value="PRTase-like"/>
</dbReference>
<dbReference type="InterPro" id="IPR011214">
    <property type="entry name" value="UCP020967"/>
</dbReference>
<dbReference type="Proteomes" id="UP000018851">
    <property type="component" value="Chromosome"/>
</dbReference>
<dbReference type="InterPro" id="IPR000836">
    <property type="entry name" value="PRTase_dom"/>
</dbReference>
<keyword evidence="4" id="KW-1185">Reference proteome</keyword>
<protein>
    <recommendedName>
        <fullName evidence="5">Phosphoribosyltransferase domain-containing protein</fullName>
    </recommendedName>
</protein>
<dbReference type="KEGG" id="ssan:NX02_13085"/>
<feature type="domain" description="Orotate phosphoribosyltransferase-like" evidence="2">
    <location>
        <begin position="35"/>
        <end position="220"/>
    </location>
</feature>
<dbReference type="SUPFAM" id="SSF53271">
    <property type="entry name" value="PRTase-like"/>
    <property type="match status" value="1"/>
</dbReference>
<evidence type="ECO:0008006" key="5">
    <source>
        <dbReference type="Google" id="ProtNLM"/>
    </source>
</evidence>
<dbReference type="Pfam" id="PF15609">
    <property type="entry name" value="PRTase_2"/>
    <property type="match status" value="1"/>
</dbReference>
<dbReference type="EMBL" id="CP006644">
    <property type="protein sequence ID" value="AHE54315.1"/>
    <property type="molecule type" value="Genomic_DNA"/>
</dbReference>
<dbReference type="PATRIC" id="fig|1123269.5.peg.2547"/>
<dbReference type="CDD" id="cd06223">
    <property type="entry name" value="PRTases_typeI"/>
    <property type="match status" value="1"/>
</dbReference>
<dbReference type="STRING" id="1123269.NX02_13085"/>
<dbReference type="InterPro" id="IPR022537">
    <property type="entry name" value="TRSP_dom"/>
</dbReference>
<dbReference type="eggNOG" id="COG0503">
    <property type="taxonomic scope" value="Bacteria"/>
</dbReference>
<evidence type="ECO:0000259" key="2">
    <source>
        <dbReference type="Pfam" id="PF15609"/>
    </source>
</evidence>
<evidence type="ECO:0000313" key="4">
    <source>
        <dbReference type="Proteomes" id="UP000018851"/>
    </source>
</evidence>
<reference evidence="3 4" key="1">
    <citation type="submission" date="2013-07" db="EMBL/GenBank/DDBJ databases">
        <title>Completed genome of Sphingomonas sanxanigenens NX02.</title>
        <authorList>
            <person name="Ma T."/>
            <person name="Huang H."/>
            <person name="Wu M."/>
            <person name="Li X."/>
            <person name="Li G."/>
        </authorList>
    </citation>
    <scope>NUCLEOTIDE SEQUENCE [LARGE SCALE GENOMIC DNA]</scope>
    <source>
        <strain evidence="3 4">NX02</strain>
    </source>
</reference>
<gene>
    <name evidence="3" type="ORF">NX02_13085</name>
</gene>
<dbReference type="OrthoDB" id="56827at2"/>
<dbReference type="HOGENOM" id="CLU_048544_0_0_5"/>
<name>W0AF65_9SPHN</name>
<evidence type="ECO:0000313" key="3">
    <source>
        <dbReference type="EMBL" id="AHE54315.1"/>
    </source>
</evidence>
<evidence type="ECO:0000259" key="1">
    <source>
        <dbReference type="Pfam" id="PF12500"/>
    </source>
</evidence>